<dbReference type="EMBL" id="ML977497">
    <property type="protein sequence ID" value="KAF2134675.1"/>
    <property type="molecule type" value="Genomic_DNA"/>
</dbReference>
<dbReference type="AlphaFoldDB" id="A0A6A6AUM9"/>
<protein>
    <submittedName>
        <fullName evidence="2">Uncharacterized protein</fullName>
    </submittedName>
</protein>
<dbReference type="RefSeq" id="XP_033529062.1">
    <property type="nucleotide sequence ID" value="XM_033671111.1"/>
</dbReference>
<keyword evidence="3" id="KW-1185">Reference proteome</keyword>
<keyword evidence="1" id="KW-0732">Signal</keyword>
<evidence type="ECO:0000256" key="1">
    <source>
        <dbReference type="SAM" id="SignalP"/>
    </source>
</evidence>
<organism evidence="2 3">
    <name type="scientific">Dothidotthia symphoricarpi CBS 119687</name>
    <dbReference type="NCBI Taxonomy" id="1392245"/>
    <lineage>
        <taxon>Eukaryota</taxon>
        <taxon>Fungi</taxon>
        <taxon>Dikarya</taxon>
        <taxon>Ascomycota</taxon>
        <taxon>Pezizomycotina</taxon>
        <taxon>Dothideomycetes</taxon>
        <taxon>Pleosporomycetidae</taxon>
        <taxon>Pleosporales</taxon>
        <taxon>Dothidotthiaceae</taxon>
        <taxon>Dothidotthia</taxon>
    </lineage>
</organism>
<accession>A0A6A6AUM9</accession>
<evidence type="ECO:0000313" key="2">
    <source>
        <dbReference type="EMBL" id="KAF2134675.1"/>
    </source>
</evidence>
<evidence type="ECO:0000313" key="3">
    <source>
        <dbReference type="Proteomes" id="UP000799771"/>
    </source>
</evidence>
<sequence>MHFSKSLTAFSLASLFLLTSATPVETISIQIANSTTEIAAANAGACNIGELYCFGEIVNDLGWKSGDLGDLYCRLLPNSMGCESCSRGYCESVCERCLLALGCSDGWGIVVVGEGKRREKEEEDWIIAK</sequence>
<dbReference type="GeneID" id="54411543"/>
<gene>
    <name evidence="2" type="ORF">P153DRAFT_392001</name>
</gene>
<feature type="chain" id="PRO_5025512134" evidence="1">
    <location>
        <begin position="22"/>
        <end position="129"/>
    </location>
</feature>
<name>A0A6A6AUM9_9PLEO</name>
<reference evidence="2" key="1">
    <citation type="journal article" date="2020" name="Stud. Mycol.">
        <title>101 Dothideomycetes genomes: a test case for predicting lifestyles and emergence of pathogens.</title>
        <authorList>
            <person name="Haridas S."/>
            <person name="Albert R."/>
            <person name="Binder M."/>
            <person name="Bloem J."/>
            <person name="Labutti K."/>
            <person name="Salamov A."/>
            <person name="Andreopoulos B."/>
            <person name="Baker S."/>
            <person name="Barry K."/>
            <person name="Bills G."/>
            <person name="Bluhm B."/>
            <person name="Cannon C."/>
            <person name="Castanera R."/>
            <person name="Culley D."/>
            <person name="Daum C."/>
            <person name="Ezra D."/>
            <person name="Gonzalez J."/>
            <person name="Henrissat B."/>
            <person name="Kuo A."/>
            <person name="Liang C."/>
            <person name="Lipzen A."/>
            <person name="Lutzoni F."/>
            <person name="Magnuson J."/>
            <person name="Mondo S."/>
            <person name="Nolan M."/>
            <person name="Ohm R."/>
            <person name="Pangilinan J."/>
            <person name="Park H.-J."/>
            <person name="Ramirez L."/>
            <person name="Alfaro M."/>
            <person name="Sun H."/>
            <person name="Tritt A."/>
            <person name="Yoshinaga Y."/>
            <person name="Zwiers L.-H."/>
            <person name="Turgeon B."/>
            <person name="Goodwin S."/>
            <person name="Spatafora J."/>
            <person name="Crous P."/>
            <person name="Grigoriev I."/>
        </authorList>
    </citation>
    <scope>NUCLEOTIDE SEQUENCE</scope>
    <source>
        <strain evidence="2">CBS 119687</strain>
    </source>
</reference>
<feature type="signal peptide" evidence="1">
    <location>
        <begin position="1"/>
        <end position="21"/>
    </location>
</feature>
<dbReference type="Proteomes" id="UP000799771">
    <property type="component" value="Unassembled WGS sequence"/>
</dbReference>
<proteinExistence type="predicted"/>